<protein>
    <submittedName>
        <fullName evidence="2">Uncharacterized protein</fullName>
    </submittedName>
</protein>
<organism evidence="2 3">
    <name type="scientific">Diplodia corticola</name>
    <dbReference type="NCBI Taxonomy" id="236234"/>
    <lineage>
        <taxon>Eukaryota</taxon>
        <taxon>Fungi</taxon>
        <taxon>Dikarya</taxon>
        <taxon>Ascomycota</taxon>
        <taxon>Pezizomycotina</taxon>
        <taxon>Dothideomycetes</taxon>
        <taxon>Dothideomycetes incertae sedis</taxon>
        <taxon>Botryosphaeriales</taxon>
        <taxon>Botryosphaeriaceae</taxon>
        <taxon>Diplodia</taxon>
    </lineage>
</organism>
<evidence type="ECO:0000313" key="3">
    <source>
        <dbReference type="Proteomes" id="UP000183809"/>
    </source>
</evidence>
<evidence type="ECO:0000313" key="2">
    <source>
        <dbReference type="EMBL" id="OJD28997.1"/>
    </source>
</evidence>
<sequence length="146" mass="16212">MPPQRDGSAPLRSINDIVMSFAYALWPAASRIRIRHYTGGGKRWCSMGVDFEHYPRSNIYWSAPAVPFATGPGTDAYEQLFLKMIKAYSKAKEELDQGFVGSLGARCAIHLMSQHSDEDEDNKENEDESEHKSQSEAENEAAGAAI</sequence>
<proteinExistence type="predicted"/>
<feature type="compositionally biased region" description="Acidic residues" evidence="1">
    <location>
        <begin position="117"/>
        <end position="128"/>
    </location>
</feature>
<dbReference type="Proteomes" id="UP000183809">
    <property type="component" value="Unassembled WGS sequence"/>
</dbReference>
<dbReference type="EMBL" id="MNUE01000098">
    <property type="protein sequence ID" value="OJD28997.1"/>
    <property type="molecule type" value="Genomic_DNA"/>
</dbReference>
<evidence type="ECO:0000256" key="1">
    <source>
        <dbReference type="SAM" id="MobiDB-lite"/>
    </source>
</evidence>
<accession>A0A1J9RN15</accession>
<name>A0A1J9RN15_9PEZI</name>
<dbReference type="AlphaFoldDB" id="A0A1J9RN15"/>
<feature type="region of interest" description="Disordered" evidence="1">
    <location>
        <begin position="114"/>
        <end position="146"/>
    </location>
</feature>
<reference evidence="2 3" key="1">
    <citation type="submission" date="2016-10" db="EMBL/GenBank/DDBJ databases">
        <title>Proteomics and genomics reveal pathogen-plant mechanisms compatible with a hemibiotrophic lifestyle of Diplodia corticola.</title>
        <authorList>
            <person name="Fernandes I."/>
            <person name="De Jonge R."/>
            <person name="Van De Peer Y."/>
            <person name="Devreese B."/>
            <person name="Alves A."/>
            <person name="Esteves A.C."/>
        </authorList>
    </citation>
    <scope>NUCLEOTIDE SEQUENCE [LARGE SCALE GENOMIC DNA]</scope>
    <source>
        <strain evidence="2 3">CBS 112549</strain>
    </source>
</reference>
<dbReference type="GeneID" id="31020322"/>
<keyword evidence="3" id="KW-1185">Reference proteome</keyword>
<gene>
    <name evidence="2" type="ORF">BKCO1_9800011</name>
</gene>
<dbReference type="RefSeq" id="XP_020125257.1">
    <property type="nucleotide sequence ID" value="XM_020280058.1"/>
</dbReference>
<comment type="caution">
    <text evidence="2">The sequence shown here is derived from an EMBL/GenBank/DDBJ whole genome shotgun (WGS) entry which is preliminary data.</text>
</comment>